<dbReference type="EMBL" id="BNJQ01000029">
    <property type="protein sequence ID" value="GHP10477.1"/>
    <property type="molecule type" value="Genomic_DNA"/>
</dbReference>
<sequence>MSSGEGTGDVSVSDINTGGHRATDDFRAGPSARRMGRGARSSVRTLFMTPINFRCGLGNYPYHGAVASVHGNTKHEIDAAIDLGGFVDDNTKKRLREYVLNTGGLHVFNAIRSCTIKLKQYDFDVVSEVVFPSLKLVCALGDGDVIVWNARDFHMMDGVSKHYLNDIEDARIAHPFFYAIIGSKAGSWMNTQYTGLHREVSSGFVERWGSITATFNVYGLPEDVPDGPCRKTISHVESPELTATSINASPTSSRRYAKPLWGPSATGEMEKFRFNYEGGVDHEGAVSSRPKFADGTFRFVSSSDAATGTVAERAMVVRRNHLLRTSSAVPEAREAAGTAALARRAAARAWVVPLTDASLWEAAVAVAARTGN</sequence>
<dbReference type="Proteomes" id="UP000660262">
    <property type="component" value="Unassembled WGS sequence"/>
</dbReference>
<name>A0A830I012_9CHLO</name>
<evidence type="ECO:0000313" key="3">
    <source>
        <dbReference type="Proteomes" id="UP000660262"/>
    </source>
</evidence>
<protein>
    <submittedName>
        <fullName evidence="2">Uncharacterized protein</fullName>
    </submittedName>
</protein>
<feature type="region of interest" description="Disordered" evidence="1">
    <location>
        <begin position="1"/>
        <end position="37"/>
    </location>
</feature>
<feature type="compositionally biased region" description="Low complexity" evidence="1">
    <location>
        <begin position="28"/>
        <end position="37"/>
    </location>
</feature>
<comment type="caution">
    <text evidence="2">The sequence shown here is derived from an EMBL/GenBank/DDBJ whole genome shotgun (WGS) entry which is preliminary data.</text>
</comment>
<proteinExistence type="predicted"/>
<dbReference type="AlphaFoldDB" id="A0A830I012"/>
<reference evidence="2" key="1">
    <citation type="submission" date="2020-10" db="EMBL/GenBank/DDBJ databases">
        <title>Unveiling of a novel bifunctional photoreceptor, Dualchrome1, isolated from a cosmopolitan green alga.</title>
        <authorList>
            <person name="Suzuki S."/>
            <person name="Kawachi M."/>
        </authorList>
    </citation>
    <scope>NUCLEOTIDE SEQUENCE</scope>
    <source>
        <strain evidence="2">NIES 2893</strain>
    </source>
</reference>
<evidence type="ECO:0000313" key="2">
    <source>
        <dbReference type="EMBL" id="GHP10477.1"/>
    </source>
</evidence>
<accession>A0A830I012</accession>
<gene>
    <name evidence="2" type="ORF">PPROV_000920800</name>
</gene>
<keyword evidence="3" id="KW-1185">Reference proteome</keyword>
<evidence type="ECO:0000256" key="1">
    <source>
        <dbReference type="SAM" id="MobiDB-lite"/>
    </source>
</evidence>
<organism evidence="2 3">
    <name type="scientific">Pycnococcus provasolii</name>
    <dbReference type="NCBI Taxonomy" id="41880"/>
    <lineage>
        <taxon>Eukaryota</taxon>
        <taxon>Viridiplantae</taxon>
        <taxon>Chlorophyta</taxon>
        <taxon>Pseudoscourfieldiophyceae</taxon>
        <taxon>Pseudoscourfieldiales</taxon>
        <taxon>Pycnococcaceae</taxon>
        <taxon>Pycnococcus</taxon>
    </lineage>
</organism>